<feature type="signal peptide" evidence="4">
    <location>
        <begin position="1"/>
        <end position="20"/>
    </location>
</feature>
<dbReference type="AlphaFoldDB" id="A0A4Z0F9L7"/>
<dbReference type="PROSITE" id="PS00170">
    <property type="entry name" value="CSA_PPIASE_1"/>
    <property type="match status" value="1"/>
</dbReference>
<keyword evidence="2 4" id="KW-0697">Rotamase</keyword>
<comment type="function">
    <text evidence="4">PPIases accelerate the folding of proteins. It catalyzes the cis-trans isomerization of proline imidic peptide bonds in oligopeptides.</text>
</comment>
<comment type="similarity">
    <text evidence="1 4">Belongs to the cyclophilin-type PPIase family.</text>
</comment>
<accession>A0A4Z0F9L7</accession>
<reference evidence="6 7" key="1">
    <citation type="journal article" date="2019" name="ISME J.">
        <title>Candidatus Macondimonas diazotrophica, a novel gammaproteobacterial genus dominating crude-oil-contaminated coastal sediments.</title>
        <authorList>
            <person name="Karthikeyan S."/>
            <person name="Konstantinidis K."/>
        </authorList>
    </citation>
    <scope>NUCLEOTIDE SEQUENCE [LARGE SCALE GENOMIC DNA]</scope>
    <source>
        <strain evidence="6 7">KTK01</strain>
    </source>
</reference>
<dbReference type="EMBL" id="SRIO01000010">
    <property type="protein sequence ID" value="TFZ82295.1"/>
    <property type="molecule type" value="Genomic_DNA"/>
</dbReference>
<dbReference type="InterPro" id="IPR002130">
    <property type="entry name" value="Cyclophilin-type_PPIase_dom"/>
</dbReference>
<dbReference type="CDD" id="cd01920">
    <property type="entry name" value="cyclophilin_EcCYP_like"/>
    <property type="match status" value="1"/>
</dbReference>
<protein>
    <recommendedName>
        <fullName evidence="4">Peptidyl-prolyl cis-trans isomerase</fullName>
        <shortName evidence="4">PPIase</shortName>
        <ecNumber evidence="4">5.2.1.8</ecNumber>
    </recommendedName>
</protein>
<dbReference type="OrthoDB" id="9807797at2"/>
<dbReference type="Proteomes" id="UP000297890">
    <property type="component" value="Unassembled WGS sequence"/>
</dbReference>
<name>A0A4Z0F9L7_9GAMM</name>
<evidence type="ECO:0000259" key="5">
    <source>
        <dbReference type="PROSITE" id="PS50072"/>
    </source>
</evidence>
<keyword evidence="4" id="KW-0732">Signal</keyword>
<evidence type="ECO:0000313" key="7">
    <source>
        <dbReference type="Proteomes" id="UP000297890"/>
    </source>
</evidence>
<organism evidence="6 7">
    <name type="scientific">Candidatus Macondimonas diazotrophica</name>
    <dbReference type="NCBI Taxonomy" id="2305248"/>
    <lineage>
        <taxon>Bacteria</taxon>
        <taxon>Pseudomonadati</taxon>
        <taxon>Pseudomonadota</taxon>
        <taxon>Gammaproteobacteria</taxon>
        <taxon>Chromatiales</taxon>
        <taxon>Ectothiorhodospiraceae</taxon>
        <taxon>Candidatus Macondimonas</taxon>
    </lineage>
</organism>
<dbReference type="Gene3D" id="2.40.100.10">
    <property type="entry name" value="Cyclophilin-like"/>
    <property type="match status" value="1"/>
</dbReference>
<evidence type="ECO:0000256" key="2">
    <source>
        <dbReference type="ARBA" id="ARBA00023110"/>
    </source>
</evidence>
<dbReference type="EC" id="5.2.1.8" evidence="4"/>
<feature type="chain" id="PRO_5021511674" description="Peptidyl-prolyl cis-trans isomerase" evidence="4">
    <location>
        <begin position="21"/>
        <end position="195"/>
    </location>
</feature>
<evidence type="ECO:0000256" key="3">
    <source>
        <dbReference type="ARBA" id="ARBA00023235"/>
    </source>
</evidence>
<evidence type="ECO:0000313" key="6">
    <source>
        <dbReference type="EMBL" id="TFZ82295.1"/>
    </source>
</evidence>
<comment type="caution">
    <text evidence="6">The sequence shown here is derived from an EMBL/GenBank/DDBJ whole genome shotgun (WGS) entry which is preliminary data.</text>
</comment>
<evidence type="ECO:0000256" key="1">
    <source>
        <dbReference type="ARBA" id="ARBA00007365"/>
    </source>
</evidence>
<dbReference type="SUPFAM" id="SSF50891">
    <property type="entry name" value="Cyclophilin-like"/>
    <property type="match status" value="1"/>
</dbReference>
<dbReference type="InterPro" id="IPR044665">
    <property type="entry name" value="E_coli_cyclophilin_A-like"/>
</dbReference>
<comment type="catalytic activity">
    <reaction evidence="4">
        <text>[protein]-peptidylproline (omega=180) = [protein]-peptidylproline (omega=0)</text>
        <dbReference type="Rhea" id="RHEA:16237"/>
        <dbReference type="Rhea" id="RHEA-COMP:10747"/>
        <dbReference type="Rhea" id="RHEA-COMP:10748"/>
        <dbReference type="ChEBI" id="CHEBI:83833"/>
        <dbReference type="ChEBI" id="CHEBI:83834"/>
        <dbReference type="EC" id="5.2.1.8"/>
    </reaction>
</comment>
<evidence type="ECO:0000256" key="4">
    <source>
        <dbReference type="RuleBase" id="RU363019"/>
    </source>
</evidence>
<gene>
    <name evidence="6" type="ORF">E4680_08605</name>
</gene>
<dbReference type="GO" id="GO:0006457">
    <property type="term" value="P:protein folding"/>
    <property type="evidence" value="ECO:0007669"/>
    <property type="project" value="InterPro"/>
</dbReference>
<dbReference type="PANTHER" id="PTHR43246">
    <property type="entry name" value="PEPTIDYL-PROLYL CIS-TRANS ISOMERASE CYP38, CHLOROPLASTIC"/>
    <property type="match status" value="1"/>
</dbReference>
<sequence length="195" mass="20799">MRRLGMLSMILMLLSHPAAAEPGEGGTAAPRVRLETTQGPIDVVLFPDRAPETVKNFLAYVDAGAYDGTVFHRVIPGFMIQGGGMDEQMNQRPTRAPITNEARADTPNRAGTLAMARTSAPHSATAQFFINLVDNGFLNHTAPTPQGFGYAVFGEVIAGMDVVNEIAQVPTGSRGMHQDVPKTAVVITSAQRITP</sequence>
<keyword evidence="3 4" id="KW-0413">Isomerase</keyword>
<feature type="domain" description="PPIase cyclophilin-type" evidence="5">
    <location>
        <begin position="39"/>
        <end position="192"/>
    </location>
</feature>
<dbReference type="PROSITE" id="PS50072">
    <property type="entry name" value="CSA_PPIASE_2"/>
    <property type="match status" value="1"/>
</dbReference>
<dbReference type="InterPro" id="IPR029000">
    <property type="entry name" value="Cyclophilin-like_dom_sf"/>
</dbReference>
<dbReference type="PRINTS" id="PR00153">
    <property type="entry name" value="CSAPPISMRASE"/>
</dbReference>
<dbReference type="Pfam" id="PF00160">
    <property type="entry name" value="Pro_isomerase"/>
    <property type="match status" value="1"/>
</dbReference>
<proteinExistence type="inferred from homology"/>
<dbReference type="InterPro" id="IPR020892">
    <property type="entry name" value="Cyclophilin-type_PPIase_CS"/>
</dbReference>
<dbReference type="GO" id="GO:0003755">
    <property type="term" value="F:peptidyl-prolyl cis-trans isomerase activity"/>
    <property type="evidence" value="ECO:0007669"/>
    <property type="project" value="UniProtKB-UniRule"/>
</dbReference>
<keyword evidence="7" id="KW-1185">Reference proteome</keyword>